<dbReference type="RefSeq" id="WP_115332961.1">
    <property type="nucleotide sequence ID" value="NZ_CAAAHP010000008.1"/>
</dbReference>
<reference evidence="1 2" key="1">
    <citation type="submission" date="2018-06" db="EMBL/GenBank/DDBJ databases">
        <authorList>
            <consortium name="Pathogen Informatics"/>
            <person name="Doyle S."/>
        </authorList>
    </citation>
    <scope>NUCLEOTIDE SEQUENCE [LARGE SCALE GENOMIC DNA]</scope>
    <source>
        <strain evidence="1 2">NCTC13316</strain>
    </source>
</reference>
<name>A0A378KAR8_9GAMM</name>
<dbReference type="AlphaFoldDB" id="A0A378KAR8"/>
<dbReference type="Proteomes" id="UP000254794">
    <property type="component" value="Unassembled WGS sequence"/>
</dbReference>
<sequence length="138" mass="16365">MEKSKVQNFINGYADAVLRIDIENIASHFHNQFVLSTQKDYWYLENDNKFQINLAQSFKGYKKLGADVCKLIRFEIVNFKSNHCIANLKWSLIDCYTKPLVDFDISYCIKEIDGNLKFVFIIDHNEIERITTFQRNQR</sequence>
<keyword evidence="2" id="KW-1185">Reference proteome</keyword>
<evidence type="ECO:0000313" key="1">
    <source>
        <dbReference type="EMBL" id="STX81599.1"/>
    </source>
</evidence>
<gene>
    <name evidence="1" type="ORF">NCTC13316_03472</name>
</gene>
<protein>
    <recommendedName>
        <fullName evidence="3">Nuclear transport factor 2 family protein</fullName>
    </recommendedName>
</protein>
<evidence type="ECO:0008006" key="3">
    <source>
        <dbReference type="Google" id="ProtNLM"/>
    </source>
</evidence>
<proteinExistence type="predicted"/>
<evidence type="ECO:0000313" key="2">
    <source>
        <dbReference type="Proteomes" id="UP000254794"/>
    </source>
</evidence>
<organism evidence="1 2">
    <name type="scientific">Legionella busanensis</name>
    <dbReference type="NCBI Taxonomy" id="190655"/>
    <lineage>
        <taxon>Bacteria</taxon>
        <taxon>Pseudomonadati</taxon>
        <taxon>Pseudomonadota</taxon>
        <taxon>Gammaproteobacteria</taxon>
        <taxon>Legionellales</taxon>
        <taxon>Legionellaceae</taxon>
        <taxon>Legionella</taxon>
    </lineage>
</organism>
<accession>A0A378KAR8</accession>
<dbReference type="EMBL" id="UGOD01000006">
    <property type="protein sequence ID" value="STX81599.1"/>
    <property type="molecule type" value="Genomic_DNA"/>
</dbReference>